<name>A0ABW6JDH3_STRCE</name>
<organism evidence="3 4">
    <name type="scientific">Streptomyces cellulosae</name>
    <dbReference type="NCBI Taxonomy" id="1968"/>
    <lineage>
        <taxon>Bacteria</taxon>
        <taxon>Bacillati</taxon>
        <taxon>Actinomycetota</taxon>
        <taxon>Actinomycetes</taxon>
        <taxon>Kitasatosporales</taxon>
        <taxon>Streptomycetaceae</taxon>
        <taxon>Streptomyces</taxon>
    </lineage>
</organism>
<evidence type="ECO:0000313" key="3">
    <source>
        <dbReference type="EMBL" id="MFE7963413.1"/>
    </source>
</evidence>
<dbReference type="RefSeq" id="WP_381726215.1">
    <property type="nucleotide sequence ID" value="NZ_JBHVBU010000021.1"/>
</dbReference>
<feature type="region of interest" description="Disordered" evidence="2">
    <location>
        <begin position="869"/>
        <end position="893"/>
    </location>
</feature>
<comment type="caution">
    <text evidence="3">The sequence shown here is derived from an EMBL/GenBank/DDBJ whole genome shotgun (WGS) entry which is preliminary data.</text>
</comment>
<dbReference type="Proteomes" id="UP001600650">
    <property type="component" value="Unassembled WGS sequence"/>
</dbReference>
<dbReference type="EMBL" id="JBHVBU010000021">
    <property type="protein sequence ID" value="MFE7963413.1"/>
    <property type="molecule type" value="Genomic_DNA"/>
</dbReference>
<proteinExistence type="predicted"/>
<evidence type="ECO:0000256" key="2">
    <source>
        <dbReference type="SAM" id="MobiDB-lite"/>
    </source>
</evidence>
<feature type="region of interest" description="Disordered" evidence="2">
    <location>
        <begin position="513"/>
        <end position="533"/>
    </location>
</feature>
<reference evidence="3 4" key="1">
    <citation type="submission" date="2024-09" db="EMBL/GenBank/DDBJ databases">
        <title>The Natural Products Discovery Center: Release of the First 8490 Sequenced Strains for Exploring Actinobacteria Biosynthetic Diversity.</title>
        <authorList>
            <person name="Kalkreuter E."/>
            <person name="Kautsar S.A."/>
            <person name="Yang D."/>
            <person name="Bader C.D."/>
            <person name="Teijaro C.N."/>
            <person name="Fluegel L."/>
            <person name="Davis C.M."/>
            <person name="Simpson J.R."/>
            <person name="Lauterbach L."/>
            <person name="Steele A.D."/>
            <person name="Gui C."/>
            <person name="Meng S."/>
            <person name="Li G."/>
            <person name="Viehrig K."/>
            <person name="Ye F."/>
            <person name="Su P."/>
            <person name="Kiefer A.F."/>
            <person name="Nichols A."/>
            <person name="Cepeda A.J."/>
            <person name="Yan W."/>
            <person name="Fan B."/>
            <person name="Jiang Y."/>
            <person name="Adhikari A."/>
            <person name="Zheng C.-J."/>
            <person name="Schuster L."/>
            <person name="Cowan T.M."/>
            <person name="Smanski M.J."/>
            <person name="Chevrette M.G."/>
            <person name="De Carvalho L.P.S."/>
            <person name="Shen B."/>
        </authorList>
    </citation>
    <scope>NUCLEOTIDE SEQUENCE [LARGE SCALE GENOMIC DNA]</scope>
    <source>
        <strain evidence="3 4">NPDC057399</strain>
    </source>
</reference>
<keyword evidence="1" id="KW-0175">Coiled coil</keyword>
<keyword evidence="4" id="KW-1185">Reference proteome</keyword>
<feature type="compositionally biased region" description="Gly residues" evidence="2">
    <location>
        <begin position="516"/>
        <end position="525"/>
    </location>
</feature>
<feature type="region of interest" description="Disordered" evidence="2">
    <location>
        <begin position="263"/>
        <end position="290"/>
    </location>
</feature>
<protein>
    <recommendedName>
        <fullName evidence="5">Methyl-accepting transducer domain-containing protein</fullName>
    </recommendedName>
</protein>
<sequence length="1253" mass="131075">MSLLEQYSETWWLPGGRLAACSLVKIYPVDSNIPADLYADRCGSQRLPNPMRTDERGVLNFWAQPGKYWVHVDGRTYPITVGEQGCISPTDLDQKLGEHVQAADPHGDRAAANAALMHHSAATKGVHGIVDTSVLETKDGAQRKANEAVEQAVMMVNQQIQCHASQTRNVHGICDTTALETVNGAQEKANAAVAAAQMVAEQAARNVVQQELDALNVPDPENLETRDGAQAKANAARDSAIETATRYAADGDAALSRRIEALESSGGSGGGGQVWETPAGAQSKADTARAGAEEYADKLVGEHAAKTTDVHGIADTTQLATKDDVAAGDAKLQEQIDELKAASGGGEGGEPAPGGITEEQAKALADAARDEAVKHADEGDAKLQAQIDALQPGEQPTGFETPEGAQEKADAARAAAEETAQRLVDEHQAKTTDVHGIADTAALATKDDVAEVQKQLDDLKASGGAGEGGGGEGGEPAPEVTLEKVQSIANAARDEAKDHADQGDAALQEQIDELKGSGGGGGGETPAGAQAKADKALADAKEYADGVRAAAEECCKANADAIKAGDDALQAQIDELKGSGGGGEGGEPAPGGITEEQAKALADAARDEAIAKAGEDAKAGDAELQKQIDELKAAQGGGEGTPDPEQPAGEGLTKEEAAKLVDDKIADHVASCHTLQVVNDAAAVEAQDGWEVHTVERRSLGGSHTAFIRLRRTGENIQGKDENFVNAAGVHEEGNIVPDLLIAKLAEDWRPPQSYLVGAHTSYGSGSVRVEANGDVYLLDWMRNNVLQTGHYLRFEYEWLTQSPCQGGGEGSGEGGGAPVAGVTEERAKELADAARDEAVAKAEECCKANADAIKAGDDALQAQIDELKAGQGGGEGGGEGGEPGTWETPEQAQAKADKARDEAKAYADELLKKHVDACHTLVINGDKSLVEAAEGWETHLVEHRHRGGTHTVFIRMKRTGEPVESAPLGTKGKNGDPQSGNLPDMLLGKLAEEIWPPQPFLVSAHTSNGSGSVRIQPTGDAHLLDWTIDNALGTGHYLRFQYEWLDKSACEGAPADGDQGGGTEGQGPDTQPAPTTPAEVSRQELTEELQRLVASYPSAYNLSMRETQTKMTGTSGDRWVVWPMSGRKKAAADSAEGLSVTLRVPPSLKLRVATSMRASNSTSQLAQVHQAVEVWKGSEQVLKAGDLPIVTASLVRLNETDSVSRCFHVDFSKVGGGAVKAGDEVTLLVVNRTTLGEVLLLERDVAAESLLA</sequence>
<evidence type="ECO:0008006" key="5">
    <source>
        <dbReference type="Google" id="ProtNLM"/>
    </source>
</evidence>
<feature type="compositionally biased region" description="Gly residues" evidence="2">
    <location>
        <begin position="871"/>
        <end position="884"/>
    </location>
</feature>
<accession>A0ABW6JDH3</accession>
<evidence type="ECO:0000256" key="1">
    <source>
        <dbReference type="SAM" id="Coils"/>
    </source>
</evidence>
<evidence type="ECO:0000313" key="4">
    <source>
        <dbReference type="Proteomes" id="UP001600650"/>
    </source>
</evidence>
<feature type="region of interest" description="Disordered" evidence="2">
    <location>
        <begin position="1052"/>
        <end position="1083"/>
    </location>
</feature>
<feature type="coiled-coil region" evidence="1">
    <location>
        <begin position="406"/>
        <end position="502"/>
    </location>
</feature>
<gene>
    <name evidence="3" type="ORF">ACFU0X_10220</name>
</gene>